<gene>
    <name evidence="1" type="ORF">ACCO45_004669</name>
</gene>
<keyword evidence="2" id="KW-1185">Reference proteome</keyword>
<protein>
    <submittedName>
        <fullName evidence="1">Uncharacterized protein</fullName>
    </submittedName>
</protein>
<evidence type="ECO:0000313" key="2">
    <source>
        <dbReference type="Proteomes" id="UP001638806"/>
    </source>
</evidence>
<reference evidence="1" key="1">
    <citation type="submission" date="2024-12" db="EMBL/GenBank/DDBJ databases">
        <title>Comparative genomics and development of molecular markers within Purpureocillium lilacinum and among Purpureocillium species.</title>
        <authorList>
            <person name="Yeh Z.-Y."/>
            <person name="Ni N.-T."/>
            <person name="Lo P.-H."/>
            <person name="Mushyakhwo K."/>
            <person name="Lin C.-F."/>
            <person name="Nai Y.-S."/>
        </authorList>
    </citation>
    <scope>NUCLEOTIDE SEQUENCE</scope>
    <source>
        <strain evidence="1">NCHU-NPUST-175</strain>
    </source>
</reference>
<accession>A0ACC4DUE0</accession>
<evidence type="ECO:0000313" key="1">
    <source>
        <dbReference type="EMBL" id="KAL3959552.1"/>
    </source>
</evidence>
<proteinExistence type="predicted"/>
<name>A0ACC4DUE0_PURLI</name>
<organism evidence="1 2">
    <name type="scientific">Purpureocillium lilacinum</name>
    <name type="common">Paecilomyces lilacinus</name>
    <dbReference type="NCBI Taxonomy" id="33203"/>
    <lineage>
        <taxon>Eukaryota</taxon>
        <taxon>Fungi</taxon>
        <taxon>Dikarya</taxon>
        <taxon>Ascomycota</taxon>
        <taxon>Pezizomycotina</taxon>
        <taxon>Sordariomycetes</taxon>
        <taxon>Hypocreomycetidae</taxon>
        <taxon>Hypocreales</taxon>
        <taxon>Ophiocordycipitaceae</taxon>
        <taxon>Purpureocillium</taxon>
    </lineage>
</organism>
<dbReference type="Proteomes" id="UP001638806">
    <property type="component" value="Unassembled WGS sequence"/>
</dbReference>
<comment type="caution">
    <text evidence="1">The sequence shown here is derived from an EMBL/GenBank/DDBJ whole genome shotgun (WGS) entry which is preliminary data.</text>
</comment>
<dbReference type="EMBL" id="JBGNUJ010000004">
    <property type="protein sequence ID" value="KAL3959552.1"/>
    <property type="molecule type" value="Genomic_DNA"/>
</dbReference>
<sequence length="224" mass="24744">MPSLSPASFLSPQPPLDLSSLRDMQLGASNQPRPVSKSMLPSNAADIVGCRQEHRSPSRPKFAALVAFCNPWYETRESGSGTNTENKTQQQNQPFRSFFLFGRRRRPANSKIRIPYSHRVGVIIKTADGFDAARQLGRPRPLPIGSHRQSPMTMCAEYPGRRHASGVSPAMEHFLLQVVKKKQRVSDSSSSALLHGPRRSSDAASDVRWCGAWFGAPLLDNGVH</sequence>